<dbReference type="RefSeq" id="WP_376814248.1">
    <property type="nucleotide sequence ID" value="NZ_JBHSDY010000011.1"/>
</dbReference>
<comment type="caution">
    <text evidence="4">The sequence shown here is derived from an EMBL/GenBank/DDBJ whole genome shotgun (WGS) entry which is preliminary data.</text>
</comment>
<sequence>MRYKAAVVQAGSVPFHPEASVDKACGLIAEAGREGARLIVFPEAFISGYPKGCHFGAPVGYRTPEGREDFFRYQAGAITVPGPETDRLGEAAREAGAFVVIGVIERDGGTLYCTVIFFGADGAYLGKHRKLMPTVAERVVWGFGDGSTLPVFNTELGNVGSVICWENYMPALRLAMYGKGVNIYCAPTADDRDVWLASMRHIAQEGRCFVFSACQYITRGAYDEDYRCARGDEPGTVLLRGNSVIVDPMGEIIAGPYAEGETILYADVDLDLIQHTKFEFDVVGHYARPDIFSLQVNEQPLSPVRYMNGTAPKA</sequence>
<evidence type="ECO:0000313" key="5">
    <source>
        <dbReference type="Proteomes" id="UP001595756"/>
    </source>
</evidence>
<evidence type="ECO:0000313" key="4">
    <source>
        <dbReference type="EMBL" id="MFC4299711.1"/>
    </source>
</evidence>
<keyword evidence="5" id="KW-1185">Reference proteome</keyword>
<evidence type="ECO:0000256" key="1">
    <source>
        <dbReference type="ARBA" id="ARBA00008129"/>
    </source>
</evidence>
<dbReference type="InterPro" id="IPR044149">
    <property type="entry name" value="Nitrilases_CHs"/>
</dbReference>
<feature type="domain" description="CN hydrolase" evidence="3">
    <location>
        <begin position="3"/>
        <end position="270"/>
    </location>
</feature>
<feature type="active site" description="Proton acceptor" evidence="2">
    <location>
        <position position="43"/>
    </location>
</feature>
<dbReference type="Pfam" id="PF00795">
    <property type="entry name" value="CN_hydrolase"/>
    <property type="match status" value="1"/>
</dbReference>
<protein>
    <submittedName>
        <fullName evidence="4">Carbon-nitrogen hydrolase family protein</fullName>
    </submittedName>
</protein>
<comment type="similarity">
    <text evidence="1">Belongs to the carbon-nitrogen hydrolase superfamily. Nitrilase family.</text>
</comment>
<dbReference type="InterPro" id="IPR036526">
    <property type="entry name" value="C-N_Hydrolase_sf"/>
</dbReference>
<keyword evidence="4" id="KW-0378">Hydrolase</keyword>
<dbReference type="InterPro" id="IPR003010">
    <property type="entry name" value="C-N_Hydrolase"/>
</dbReference>
<evidence type="ECO:0000259" key="3">
    <source>
        <dbReference type="PROSITE" id="PS50263"/>
    </source>
</evidence>
<evidence type="ECO:0000256" key="2">
    <source>
        <dbReference type="PROSITE-ProRule" id="PRU10139"/>
    </source>
</evidence>
<gene>
    <name evidence="4" type="ORF">ACFO0J_16835</name>
</gene>
<dbReference type="PROSITE" id="PS50263">
    <property type="entry name" value="CN_HYDROLASE"/>
    <property type="match status" value="1"/>
</dbReference>
<dbReference type="Gene3D" id="3.60.110.10">
    <property type="entry name" value="Carbon-nitrogen hydrolase"/>
    <property type="match status" value="1"/>
</dbReference>
<dbReference type="EMBL" id="JBHSDY010000011">
    <property type="protein sequence ID" value="MFC4299711.1"/>
    <property type="molecule type" value="Genomic_DNA"/>
</dbReference>
<dbReference type="SUPFAM" id="SSF56317">
    <property type="entry name" value="Carbon-nitrogen hydrolase"/>
    <property type="match status" value="1"/>
</dbReference>
<dbReference type="InterPro" id="IPR000132">
    <property type="entry name" value="Nitrilase/CN_hydratase_CS"/>
</dbReference>
<dbReference type="PANTHER" id="PTHR46044:SF1">
    <property type="entry name" value="CN HYDROLASE DOMAIN-CONTAINING PROTEIN"/>
    <property type="match status" value="1"/>
</dbReference>
<dbReference type="Proteomes" id="UP001595756">
    <property type="component" value="Unassembled WGS sequence"/>
</dbReference>
<dbReference type="GO" id="GO:0016787">
    <property type="term" value="F:hydrolase activity"/>
    <property type="evidence" value="ECO:0007669"/>
    <property type="project" value="UniProtKB-KW"/>
</dbReference>
<accession>A0ABV8S556</accession>
<organism evidence="4 5">
    <name type="scientific">Castellaniella hirudinis</name>
    <dbReference type="NCBI Taxonomy" id="1144617"/>
    <lineage>
        <taxon>Bacteria</taxon>
        <taxon>Pseudomonadati</taxon>
        <taxon>Pseudomonadota</taxon>
        <taxon>Betaproteobacteria</taxon>
        <taxon>Burkholderiales</taxon>
        <taxon>Alcaligenaceae</taxon>
        <taxon>Castellaniella</taxon>
    </lineage>
</organism>
<dbReference type="PANTHER" id="PTHR46044">
    <property type="entry name" value="NITRILASE"/>
    <property type="match status" value="1"/>
</dbReference>
<dbReference type="CDD" id="cd07564">
    <property type="entry name" value="nitrilases_CHs"/>
    <property type="match status" value="1"/>
</dbReference>
<reference evidence="5" key="1">
    <citation type="journal article" date="2019" name="Int. J. Syst. Evol. Microbiol.">
        <title>The Global Catalogue of Microorganisms (GCM) 10K type strain sequencing project: providing services to taxonomists for standard genome sequencing and annotation.</title>
        <authorList>
            <consortium name="The Broad Institute Genomics Platform"/>
            <consortium name="The Broad Institute Genome Sequencing Center for Infectious Disease"/>
            <person name="Wu L."/>
            <person name="Ma J."/>
        </authorList>
    </citation>
    <scope>NUCLEOTIDE SEQUENCE [LARGE SCALE GENOMIC DNA]</scope>
    <source>
        <strain evidence="5">CGMCC 1.19029</strain>
    </source>
</reference>
<dbReference type="PROSITE" id="PS00920">
    <property type="entry name" value="NITRIL_CHT_1"/>
    <property type="match status" value="1"/>
</dbReference>
<name>A0ABV8S556_9BURK</name>
<proteinExistence type="inferred from homology"/>